<dbReference type="Proteomes" id="UP000178367">
    <property type="component" value="Unassembled WGS sequence"/>
</dbReference>
<reference evidence="1 2" key="1">
    <citation type="journal article" date="2016" name="Nat. Commun.">
        <title>Thousands of microbial genomes shed light on interconnected biogeochemical processes in an aquifer system.</title>
        <authorList>
            <person name="Anantharaman K."/>
            <person name="Brown C.T."/>
            <person name="Hug L.A."/>
            <person name="Sharon I."/>
            <person name="Castelle C.J."/>
            <person name="Probst A.J."/>
            <person name="Thomas B.C."/>
            <person name="Singh A."/>
            <person name="Wilkins M.J."/>
            <person name="Karaoz U."/>
            <person name="Brodie E.L."/>
            <person name="Williams K.H."/>
            <person name="Hubbard S.S."/>
            <person name="Banfield J.F."/>
        </authorList>
    </citation>
    <scope>NUCLEOTIDE SEQUENCE [LARGE SCALE GENOMIC DNA]</scope>
</reference>
<sequence length="151" mass="16808">MIKNSVLYKKIRQGGAILSQNTSQQPTNGNIFANKIVPIINSILTISWKSEPGHKYAWKTFKKSFSGEPLFGSDKWEVSKSDSTGKTAADTLYLIILNGTTVFEAKDPVGNASGRNWDPKKVTVLTFISGDWPRLFFLLRNRVKAGKLKSD</sequence>
<evidence type="ECO:0000313" key="1">
    <source>
        <dbReference type="EMBL" id="OGF26879.1"/>
    </source>
</evidence>
<dbReference type="STRING" id="1797994.A2227_06365"/>
<organism evidence="1 2">
    <name type="scientific">Candidatus Falkowbacteria bacterium RIFOXYA2_FULL_47_19</name>
    <dbReference type="NCBI Taxonomy" id="1797994"/>
    <lineage>
        <taxon>Bacteria</taxon>
        <taxon>Candidatus Falkowiibacteriota</taxon>
    </lineage>
</organism>
<proteinExistence type="predicted"/>
<comment type="caution">
    <text evidence="1">The sequence shown here is derived from an EMBL/GenBank/DDBJ whole genome shotgun (WGS) entry which is preliminary data.</text>
</comment>
<evidence type="ECO:0000313" key="2">
    <source>
        <dbReference type="Proteomes" id="UP000178367"/>
    </source>
</evidence>
<dbReference type="AlphaFoldDB" id="A0A1F5SJP1"/>
<dbReference type="EMBL" id="MFGB01000013">
    <property type="protein sequence ID" value="OGF26879.1"/>
    <property type="molecule type" value="Genomic_DNA"/>
</dbReference>
<accession>A0A1F5SJP1</accession>
<protein>
    <submittedName>
        <fullName evidence="1">Uncharacterized protein</fullName>
    </submittedName>
</protein>
<gene>
    <name evidence="1" type="ORF">A2227_06365</name>
</gene>
<name>A0A1F5SJP1_9BACT</name>